<dbReference type="EMBL" id="JAULSV010000004">
    <property type="protein sequence ID" value="KAK0646778.1"/>
    <property type="molecule type" value="Genomic_DNA"/>
</dbReference>
<accession>A0AA40CRG1</accession>
<dbReference type="GO" id="GO:0004301">
    <property type="term" value="F:epoxide hydrolase activity"/>
    <property type="evidence" value="ECO:0007669"/>
    <property type="project" value="TreeGrafter"/>
</dbReference>
<dbReference type="InterPro" id="IPR029058">
    <property type="entry name" value="AB_hydrolase_fold"/>
</dbReference>
<evidence type="ECO:0000256" key="3">
    <source>
        <dbReference type="PIRSR" id="PIRSR001112-1"/>
    </source>
</evidence>
<evidence type="ECO:0000256" key="1">
    <source>
        <dbReference type="ARBA" id="ARBA00010088"/>
    </source>
</evidence>
<evidence type="ECO:0000313" key="5">
    <source>
        <dbReference type="EMBL" id="KAK0646778.1"/>
    </source>
</evidence>
<dbReference type="GO" id="GO:0097176">
    <property type="term" value="P:epoxide metabolic process"/>
    <property type="evidence" value="ECO:0007669"/>
    <property type="project" value="TreeGrafter"/>
</dbReference>
<evidence type="ECO:0000313" key="6">
    <source>
        <dbReference type="Proteomes" id="UP001174936"/>
    </source>
</evidence>
<organism evidence="5 6">
    <name type="scientific">Cercophora newfieldiana</name>
    <dbReference type="NCBI Taxonomy" id="92897"/>
    <lineage>
        <taxon>Eukaryota</taxon>
        <taxon>Fungi</taxon>
        <taxon>Dikarya</taxon>
        <taxon>Ascomycota</taxon>
        <taxon>Pezizomycotina</taxon>
        <taxon>Sordariomycetes</taxon>
        <taxon>Sordariomycetidae</taxon>
        <taxon>Sordariales</taxon>
        <taxon>Lasiosphaeriaceae</taxon>
        <taxon>Cercophora</taxon>
    </lineage>
</organism>
<protein>
    <submittedName>
        <fullName evidence="5">Alpha/Beta hydrolase protein</fullName>
    </submittedName>
</protein>
<comment type="caution">
    <text evidence="5">The sequence shown here is derived from an EMBL/GenBank/DDBJ whole genome shotgun (WGS) entry which is preliminary data.</text>
</comment>
<keyword evidence="6" id="KW-1185">Reference proteome</keyword>
<name>A0AA40CRG1_9PEZI</name>
<dbReference type="PIRSF" id="PIRSF001112">
    <property type="entry name" value="Epoxide_hydrolase"/>
    <property type="match status" value="1"/>
</dbReference>
<sequence length="413" mass="45888">MEYGDLPEGVREDVRPFGVSIADEELARMKALLSLSRIPSTCYENSLPNGSRALGLRQEWLVNYRKKHEQIINSFPKFKTTARNCTFHTTEIHFMALFSKKKAATPVLLLHGWPGSVLEFIPLLTLLRQKYPDPAHLPYHLIVPSLPGFGFSEAFPVGNDYGVPHVANIMADLMDDVLGFKDYVVQGGDIGSRIGRILAATDPNCAAALLNYSPIPQPPGMSRDDLTDDEKAGLDRGNWFRGDGCAYALTQATRPATVGLVLSTNPLALLAWVGEKYLDWVDPASFRPRSVLQGSGTAYSRELMEEILLSVSLYWLTNTAHTSLYSYRECFAISGPTRSAHHYEEWHIAAPKKLGFSYFPKEVAPTPRAWIATSGNLVYWKEHAKGGHFAALEQPVSILEDLEEFVTSCVGRD</sequence>
<dbReference type="Proteomes" id="UP001174936">
    <property type="component" value="Unassembled WGS sequence"/>
</dbReference>
<dbReference type="Pfam" id="PF06441">
    <property type="entry name" value="EHN"/>
    <property type="match status" value="1"/>
</dbReference>
<evidence type="ECO:0000259" key="4">
    <source>
        <dbReference type="Pfam" id="PF06441"/>
    </source>
</evidence>
<dbReference type="PANTHER" id="PTHR21661:SF39">
    <property type="entry name" value="HYDROLASE, PUTATIVE (AFU_ORTHOLOGUE AFUA_3G08960)-RELATED"/>
    <property type="match status" value="1"/>
</dbReference>
<dbReference type="InterPro" id="IPR000639">
    <property type="entry name" value="Epox_hydrolase-like"/>
</dbReference>
<dbReference type="AlphaFoldDB" id="A0AA40CRG1"/>
<dbReference type="PRINTS" id="PR00412">
    <property type="entry name" value="EPOXHYDRLASE"/>
</dbReference>
<feature type="active site" description="Proton acceptor" evidence="3">
    <location>
        <position position="388"/>
    </location>
</feature>
<dbReference type="InterPro" id="IPR016292">
    <property type="entry name" value="Epoxide_hydrolase"/>
</dbReference>
<reference evidence="5" key="1">
    <citation type="submission" date="2023-06" db="EMBL/GenBank/DDBJ databases">
        <title>Genome-scale phylogeny and comparative genomics of the fungal order Sordariales.</title>
        <authorList>
            <consortium name="Lawrence Berkeley National Laboratory"/>
            <person name="Hensen N."/>
            <person name="Bonometti L."/>
            <person name="Westerberg I."/>
            <person name="Brannstrom I.O."/>
            <person name="Guillou S."/>
            <person name="Cros-Aarteil S."/>
            <person name="Calhoun S."/>
            <person name="Haridas S."/>
            <person name="Kuo A."/>
            <person name="Mondo S."/>
            <person name="Pangilinan J."/>
            <person name="Riley R."/>
            <person name="Labutti K."/>
            <person name="Andreopoulos B."/>
            <person name="Lipzen A."/>
            <person name="Chen C."/>
            <person name="Yanf M."/>
            <person name="Daum C."/>
            <person name="Ng V."/>
            <person name="Clum A."/>
            <person name="Steindorff A."/>
            <person name="Ohm R."/>
            <person name="Martin F."/>
            <person name="Silar P."/>
            <person name="Natvig D."/>
            <person name="Lalanne C."/>
            <person name="Gautier V."/>
            <person name="Ament-Velasquez S.L."/>
            <person name="Kruys A."/>
            <person name="Hutchinson M.I."/>
            <person name="Powell A.J."/>
            <person name="Barry K."/>
            <person name="Miller A.N."/>
            <person name="Grigoriev I.V."/>
            <person name="Debuchy R."/>
            <person name="Gladieux P."/>
            <person name="Thoren M.H."/>
            <person name="Johannesson H."/>
        </authorList>
    </citation>
    <scope>NUCLEOTIDE SEQUENCE</scope>
    <source>
        <strain evidence="5">SMH2532-1</strain>
    </source>
</reference>
<dbReference type="InterPro" id="IPR010497">
    <property type="entry name" value="Epoxide_hydro_N"/>
</dbReference>
<evidence type="ECO:0000256" key="2">
    <source>
        <dbReference type="ARBA" id="ARBA00022801"/>
    </source>
</evidence>
<dbReference type="SUPFAM" id="SSF53474">
    <property type="entry name" value="alpha/beta-Hydrolases"/>
    <property type="match status" value="1"/>
</dbReference>
<dbReference type="PANTHER" id="PTHR21661">
    <property type="entry name" value="EPOXIDE HYDROLASE 1-RELATED"/>
    <property type="match status" value="1"/>
</dbReference>
<feature type="active site" description="Nucleophile" evidence="3">
    <location>
        <position position="189"/>
    </location>
</feature>
<proteinExistence type="inferred from homology"/>
<keyword evidence="2 5" id="KW-0378">Hydrolase</keyword>
<feature type="domain" description="Epoxide hydrolase N-terminal" evidence="4">
    <location>
        <begin position="14"/>
        <end position="120"/>
    </location>
</feature>
<comment type="similarity">
    <text evidence="1">Belongs to the peptidase S33 family.</text>
</comment>
<gene>
    <name evidence="5" type="ORF">B0T16DRAFT_511264</name>
</gene>
<feature type="active site" description="Proton donor" evidence="3">
    <location>
        <position position="327"/>
    </location>
</feature>
<dbReference type="Gene3D" id="3.40.50.1820">
    <property type="entry name" value="alpha/beta hydrolase"/>
    <property type="match status" value="1"/>
</dbReference>